<evidence type="ECO:0000313" key="3">
    <source>
        <dbReference type="Ensembl" id="ENSSMAP00000033802.2"/>
    </source>
</evidence>
<dbReference type="PANTHER" id="PTHR22791:SF17">
    <property type="entry name" value="RING-TYPE DOMAIN-CONTAINING PROTEIN"/>
    <property type="match status" value="1"/>
</dbReference>
<keyword evidence="2" id="KW-0472">Membrane</keyword>
<protein>
    <recommendedName>
        <fullName evidence="5">RING-type domain-containing protein</fullName>
    </recommendedName>
</protein>
<name>A0A8D3BGE6_SCOMX</name>
<dbReference type="GO" id="GO:0016567">
    <property type="term" value="P:protein ubiquitination"/>
    <property type="evidence" value="ECO:0007669"/>
    <property type="project" value="TreeGrafter"/>
</dbReference>
<dbReference type="InterPro" id="IPR051435">
    <property type="entry name" value="RING_finger_E3_ubiq-ligases"/>
</dbReference>
<feature type="compositionally biased region" description="Polar residues" evidence="1">
    <location>
        <begin position="71"/>
        <end position="87"/>
    </location>
</feature>
<dbReference type="GO" id="GO:0061630">
    <property type="term" value="F:ubiquitin protein ligase activity"/>
    <property type="evidence" value="ECO:0007669"/>
    <property type="project" value="TreeGrafter"/>
</dbReference>
<reference evidence="3" key="2">
    <citation type="submission" date="2025-08" db="UniProtKB">
        <authorList>
            <consortium name="Ensembl"/>
        </authorList>
    </citation>
    <scope>IDENTIFICATION</scope>
</reference>
<evidence type="ECO:0008006" key="5">
    <source>
        <dbReference type="Google" id="ProtNLM"/>
    </source>
</evidence>
<feature type="compositionally biased region" description="Pro residues" evidence="1">
    <location>
        <begin position="31"/>
        <end position="41"/>
    </location>
</feature>
<feature type="region of interest" description="Disordered" evidence="1">
    <location>
        <begin position="1"/>
        <end position="44"/>
    </location>
</feature>
<feature type="transmembrane region" description="Helical" evidence="2">
    <location>
        <begin position="338"/>
        <end position="363"/>
    </location>
</feature>
<keyword evidence="2" id="KW-0812">Transmembrane</keyword>
<dbReference type="Ensembl" id="ENSSMAT00000034228.2">
    <property type="protein sequence ID" value="ENSSMAP00000033802.2"/>
    <property type="gene ID" value="ENSSMAG00000020682.2"/>
</dbReference>
<gene>
    <name evidence="3" type="primary">LOC118298897</name>
</gene>
<feature type="region of interest" description="Disordered" evidence="1">
    <location>
        <begin position="71"/>
        <end position="107"/>
    </location>
</feature>
<feature type="compositionally biased region" description="Low complexity" evidence="1">
    <location>
        <begin position="153"/>
        <end position="170"/>
    </location>
</feature>
<feature type="compositionally biased region" description="Basic residues" evidence="1">
    <location>
        <begin position="90"/>
        <end position="100"/>
    </location>
</feature>
<sequence length="384" mass="42349">MLSGLTSSRVGVTTITSSIRTHSRERAAASSPPPHPPPPLHPLSSSSLFLSSIFQRDPERRRGCRRFARSISSTARVSASDGLSNEQGGARRRRRRRRRGRGGETRTVISICPPAPFVLLTGECEWRKMTWRRWSWHRARRTPPARPPRRSPTRSTSARSATITSTLTAAHPRSSSACTRSAKECLNTLHLREERPWRVSCPVCRHRTPVPDYRVQNLPNNTKVTEDFPLYIDSDPLPQDALPPHPPPLHPALVALRREEASGASGASGASQATPSTTVSTATTLSQDSVRYDSCQSCKRVALTTGCVCVIFSFLSMLVLLFMGLIFVHSHSIPPSPAGPICLSVASILAMFSVVVTWLICWLKYRPDHETGRSSATSHSRRNA</sequence>
<dbReference type="Proteomes" id="UP000694558">
    <property type="component" value="Chromosome 3"/>
</dbReference>
<feature type="compositionally biased region" description="Basic residues" evidence="1">
    <location>
        <begin position="139"/>
        <end position="152"/>
    </location>
</feature>
<keyword evidence="2" id="KW-1133">Transmembrane helix</keyword>
<dbReference type="GeneTree" id="ENSGT00940000175758"/>
<feature type="transmembrane region" description="Helical" evidence="2">
    <location>
        <begin position="301"/>
        <end position="326"/>
    </location>
</feature>
<dbReference type="PANTHER" id="PTHR22791">
    <property type="entry name" value="RING-TYPE DOMAIN-CONTAINING PROTEIN"/>
    <property type="match status" value="1"/>
</dbReference>
<reference evidence="3" key="1">
    <citation type="submission" date="2023-05" db="EMBL/GenBank/DDBJ databases">
        <title>High-quality long-read genome of Scophthalmus maximus.</title>
        <authorList>
            <person name="Lien S."/>
            <person name="Martinez P."/>
        </authorList>
    </citation>
    <scope>NUCLEOTIDE SEQUENCE [LARGE SCALE GENOMIC DNA]</scope>
</reference>
<feature type="region of interest" description="Disordered" evidence="1">
    <location>
        <begin position="139"/>
        <end position="179"/>
    </location>
</feature>
<organism evidence="3 4">
    <name type="scientific">Scophthalmus maximus</name>
    <name type="common">Turbot</name>
    <name type="synonym">Psetta maxima</name>
    <dbReference type="NCBI Taxonomy" id="52904"/>
    <lineage>
        <taxon>Eukaryota</taxon>
        <taxon>Metazoa</taxon>
        <taxon>Chordata</taxon>
        <taxon>Craniata</taxon>
        <taxon>Vertebrata</taxon>
        <taxon>Euteleostomi</taxon>
        <taxon>Actinopterygii</taxon>
        <taxon>Neopterygii</taxon>
        <taxon>Teleostei</taxon>
        <taxon>Neoteleostei</taxon>
        <taxon>Acanthomorphata</taxon>
        <taxon>Carangaria</taxon>
        <taxon>Pleuronectiformes</taxon>
        <taxon>Pleuronectoidei</taxon>
        <taxon>Scophthalmidae</taxon>
        <taxon>Scophthalmus</taxon>
    </lineage>
</organism>
<evidence type="ECO:0000256" key="2">
    <source>
        <dbReference type="SAM" id="Phobius"/>
    </source>
</evidence>
<evidence type="ECO:0000313" key="4">
    <source>
        <dbReference type="Proteomes" id="UP000694558"/>
    </source>
</evidence>
<evidence type="ECO:0000256" key="1">
    <source>
        <dbReference type="SAM" id="MobiDB-lite"/>
    </source>
</evidence>
<proteinExistence type="predicted"/>
<accession>A0A8D3BGE6</accession>
<dbReference type="AlphaFoldDB" id="A0A8D3BGE6"/>
<feature type="compositionally biased region" description="Polar residues" evidence="1">
    <location>
        <begin position="1"/>
        <end position="11"/>
    </location>
</feature>